<name>A0ABV2ET79_9STRE</name>
<protein>
    <recommendedName>
        <fullName evidence="4">ISLre2 family transposase</fullName>
    </recommendedName>
</protein>
<evidence type="ECO:0000313" key="2">
    <source>
        <dbReference type="EMBL" id="MET3533998.1"/>
    </source>
</evidence>
<dbReference type="EMBL" id="JBEPLX010000010">
    <property type="protein sequence ID" value="MET3533998.1"/>
    <property type="molecule type" value="Genomic_DNA"/>
</dbReference>
<dbReference type="NCBIfam" id="NF033529">
    <property type="entry name" value="transpos_ISLre2"/>
    <property type="match status" value="1"/>
</dbReference>
<reference evidence="2 3" key="1">
    <citation type="submission" date="2024-06" db="EMBL/GenBank/DDBJ databases">
        <title>Genomic Encyclopedia of Type Strains, Phase IV (KMG-IV): sequencing the most valuable type-strain genomes for metagenomic binning, comparative biology and taxonomic classification.</title>
        <authorList>
            <person name="Goeker M."/>
        </authorList>
    </citation>
    <scope>NUCLEOTIDE SEQUENCE [LARGE SCALE GENOMIC DNA]</scope>
    <source>
        <strain evidence="2 3">DSM 29126</strain>
    </source>
</reference>
<evidence type="ECO:0000313" key="3">
    <source>
        <dbReference type="Proteomes" id="UP001549134"/>
    </source>
</evidence>
<evidence type="ECO:0008006" key="4">
    <source>
        <dbReference type="Google" id="ProtNLM"/>
    </source>
</evidence>
<dbReference type="Proteomes" id="UP001549134">
    <property type="component" value="Unassembled WGS sequence"/>
</dbReference>
<dbReference type="GeneID" id="78827363"/>
<dbReference type="InterPro" id="IPR009620">
    <property type="entry name" value="UPF0236"/>
</dbReference>
<organism evidence="2 3">
    <name type="scientific">Streptococcus parasuis</name>
    <dbReference type="NCBI Taxonomy" id="1501662"/>
    <lineage>
        <taxon>Bacteria</taxon>
        <taxon>Bacillati</taxon>
        <taxon>Bacillota</taxon>
        <taxon>Bacilli</taxon>
        <taxon>Lactobacillales</taxon>
        <taxon>Streptococcaceae</taxon>
        <taxon>Streptococcus</taxon>
    </lineage>
</organism>
<dbReference type="Pfam" id="PF06782">
    <property type="entry name" value="UPF0236"/>
    <property type="match status" value="1"/>
</dbReference>
<comment type="similarity">
    <text evidence="1">Belongs to the UPF0236 family.</text>
</comment>
<comment type="caution">
    <text evidence="2">The sequence shown here is derived from an EMBL/GenBank/DDBJ whole genome shotgun (WGS) entry which is preliminary data.</text>
</comment>
<dbReference type="RefSeq" id="WP_237395145.1">
    <property type="nucleotide sequence ID" value="NZ_AP024276.1"/>
</dbReference>
<sequence length="451" mass="51420">MTIVTEICEILKRSVHLADFDKGVMQLMSQVMTDSVTEALERLDRDIIQPYLVDGWEIDRLEERQFTFLFGKVSFHRRRLRKAGQKSFLPLDKAIGLNPRERYSPNFNEKLSLLTTGMTFRQASTSLELLTDIKMSHQGIHNLVQRVGEKLLASQVEPEETELRRPEFLFIEGDGVWIGSQDKGKHLELKRGYIHEGVSRTGKRGELINPVYFGCFGSSKDLFTQMSDYLQTHYDLRHTVIIANSDGGSGYEASKFEGILGRYKSFDYCLDSYHVMKHVTGKLGFDKGLLEAVRMSVKAYDCEQLTLIFDTAESVLEDEKQLEKLLAVKSYLTNNWKAIKPLKLRNLGISDGVGTCEGGHRYYSYRIKKQGQNWRKQGASHLVAIMTAQKNGTFEALYRSSSPHQAFSDDLVISMRQVLKKLQHEPHRVPRASITLNGATSTPIGQLKKWI</sequence>
<keyword evidence="3" id="KW-1185">Reference proteome</keyword>
<accession>A0ABV2ET79</accession>
<gene>
    <name evidence="2" type="ORF">ABID50_001155</name>
</gene>
<proteinExistence type="inferred from homology"/>
<evidence type="ECO:0000256" key="1">
    <source>
        <dbReference type="ARBA" id="ARBA00006539"/>
    </source>
</evidence>